<dbReference type="Proteomes" id="UP000297737">
    <property type="component" value="Unassembled WGS sequence"/>
</dbReference>
<protein>
    <submittedName>
        <fullName evidence="2">Antibiotic biosynthesis monooxygenase</fullName>
    </submittedName>
</protein>
<organism evidence="2 3">
    <name type="scientific">Glacieibacterium arshaanense</name>
    <dbReference type="NCBI Taxonomy" id="2511025"/>
    <lineage>
        <taxon>Bacteria</taxon>
        <taxon>Pseudomonadati</taxon>
        <taxon>Pseudomonadota</taxon>
        <taxon>Alphaproteobacteria</taxon>
        <taxon>Sphingomonadales</taxon>
        <taxon>Sphingosinicellaceae</taxon>
        <taxon>Glacieibacterium</taxon>
    </lineage>
</organism>
<feature type="domain" description="ABM" evidence="1">
    <location>
        <begin position="2"/>
        <end position="92"/>
    </location>
</feature>
<keyword evidence="2" id="KW-0560">Oxidoreductase</keyword>
<reference evidence="2 3" key="1">
    <citation type="submission" date="2019-02" db="EMBL/GenBank/DDBJ databases">
        <title>Polymorphobacter sp. isolated from the lake at the Tibet of China.</title>
        <authorList>
            <person name="Li A."/>
        </authorList>
    </citation>
    <scope>NUCLEOTIDE SEQUENCE [LARGE SCALE GENOMIC DNA]</scope>
    <source>
        <strain evidence="2 3">DJ1R-1</strain>
    </source>
</reference>
<dbReference type="Pfam" id="PF03992">
    <property type="entry name" value="ABM"/>
    <property type="match status" value="1"/>
</dbReference>
<comment type="caution">
    <text evidence="2">The sequence shown here is derived from an EMBL/GenBank/DDBJ whole genome shotgun (WGS) entry which is preliminary data.</text>
</comment>
<dbReference type="GO" id="GO:0004497">
    <property type="term" value="F:monooxygenase activity"/>
    <property type="evidence" value="ECO:0007669"/>
    <property type="project" value="UniProtKB-KW"/>
</dbReference>
<dbReference type="AlphaFoldDB" id="A0A4Y9EKI2"/>
<dbReference type="Gene3D" id="3.30.70.100">
    <property type="match status" value="1"/>
</dbReference>
<evidence type="ECO:0000259" key="1">
    <source>
        <dbReference type="PROSITE" id="PS51725"/>
    </source>
</evidence>
<dbReference type="InterPro" id="IPR011008">
    <property type="entry name" value="Dimeric_a/b-barrel"/>
</dbReference>
<gene>
    <name evidence="2" type="ORF">EUV02_13315</name>
</gene>
<keyword evidence="3" id="KW-1185">Reference proteome</keyword>
<sequence>MILEVAVLDVREGSEAAFEAAFAQARPLIAATPGFIDLALRRCIETPGRYLLTVNWRALEDHTIGFRQSTRYEQWRELLHGFYEPFPHVEHYAAPLELKY</sequence>
<dbReference type="OrthoDB" id="9798157at2"/>
<evidence type="ECO:0000313" key="2">
    <source>
        <dbReference type="EMBL" id="TFU01273.1"/>
    </source>
</evidence>
<dbReference type="EMBL" id="SIHO01000003">
    <property type="protein sequence ID" value="TFU01273.1"/>
    <property type="molecule type" value="Genomic_DNA"/>
</dbReference>
<keyword evidence="2" id="KW-0503">Monooxygenase</keyword>
<dbReference type="PROSITE" id="PS51725">
    <property type="entry name" value="ABM"/>
    <property type="match status" value="1"/>
</dbReference>
<dbReference type="InterPro" id="IPR007138">
    <property type="entry name" value="ABM_dom"/>
</dbReference>
<name>A0A4Y9EKI2_9SPHN</name>
<proteinExistence type="predicted"/>
<dbReference type="RefSeq" id="WP_135246777.1">
    <property type="nucleotide sequence ID" value="NZ_SIHO01000003.1"/>
</dbReference>
<evidence type="ECO:0000313" key="3">
    <source>
        <dbReference type="Proteomes" id="UP000297737"/>
    </source>
</evidence>
<accession>A0A4Y9EKI2</accession>
<dbReference type="SUPFAM" id="SSF54909">
    <property type="entry name" value="Dimeric alpha+beta barrel"/>
    <property type="match status" value="1"/>
</dbReference>